<dbReference type="InterPro" id="IPR012340">
    <property type="entry name" value="NA-bd_OB-fold"/>
</dbReference>
<dbReference type="EMBL" id="CM007899">
    <property type="protein sequence ID" value="OTG11591.1"/>
    <property type="molecule type" value="Genomic_DNA"/>
</dbReference>
<dbReference type="STRING" id="4232.A0A251TNL0"/>
<keyword evidence="2" id="KW-1185">Reference proteome</keyword>
<organism evidence="1 2">
    <name type="scientific">Helianthus annuus</name>
    <name type="common">Common sunflower</name>
    <dbReference type="NCBI Taxonomy" id="4232"/>
    <lineage>
        <taxon>Eukaryota</taxon>
        <taxon>Viridiplantae</taxon>
        <taxon>Streptophyta</taxon>
        <taxon>Embryophyta</taxon>
        <taxon>Tracheophyta</taxon>
        <taxon>Spermatophyta</taxon>
        <taxon>Magnoliopsida</taxon>
        <taxon>eudicotyledons</taxon>
        <taxon>Gunneridae</taxon>
        <taxon>Pentapetalae</taxon>
        <taxon>asterids</taxon>
        <taxon>campanulids</taxon>
        <taxon>Asterales</taxon>
        <taxon>Asteraceae</taxon>
        <taxon>Asteroideae</taxon>
        <taxon>Heliantheae alliance</taxon>
        <taxon>Heliantheae</taxon>
        <taxon>Helianthus</taxon>
    </lineage>
</organism>
<dbReference type="AlphaFoldDB" id="A0A251TNL0"/>
<dbReference type="InParanoid" id="A0A251TNL0"/>
<gene>
    <name evidence="1" type="ORF">HannXRQ_Chr10g0300431</name>
</gene>
<accession>A0A251TNL0</accession>
<proteinExistence type="predicted"/>
<reference evidence="2" key="1">
    <citation type="journal article" date="2017" name="Nature">
        <title>The sunflower genome provides insights into oil metabolism, flowering and Asterid evolution.</title>
        <authorList>
            <person name="Badouin H."/>
            <person name="Gouzy J."/>
            <person name="Grassa C.J."/>
            <person name="Murat F."/>
            <person name="Staton S.E."/>
            <person name="Cottret L."/>
            <person name="Lelandais-Briere C."/>
            <person name="Owens G.L."/>
            <person name="Carrere S."/>
            <person name="Mayjonade B."/>
            <person name="Legrand L."/>
            <person name="Gill N."/>
            <person name="Kane N.C."/>
            <person name="Bowers J.E."/>
            <person name="Hubner S."/>
            <person name="Bellec A."/>
            <person name="Berard A."/>
            <person name="Berges H."/>
            <person name="Blanchet N."/>
            <person name="Boniface M.C."/>
            <person name="Brunel D."/>
            <person name="Catrice O."/>
            <person name="Chaidir N."/>
            <person name="Claudel C."/>
            <person name="Donnadieu C."/>
            <person name="Faraut T."/>
            <person name="Fievet G."/>
            <person name="Helmstetter N."/>
            <person name="King M."/>
            <person name="Knapp S.J."/>
            <person name="Lai Z."/>
            <person name="Le Paslier M.C."/>
            <person name="Lippi Y."/>
            <person name="Lorenzon L."/>
            <person name="Mandel J.R."/>
            <person name="Marage G."/>
            <person name="Marchand G."/>
            <person name="Marquand E."/>
            <person name="Bret-Mestries E."/>
            <person name="Morien E."/>
            <person name="Nambeesan S."/>
            <person name="Nguyen T."/>
            <person name="Pegot-Espagnet P."/>
            <person name="Pouilly N."/>
            <person name="Raftis F."/>
            <person name="Sallet E."/>
            <person name="Schiex T."/>
            <person name="Thomas J."/>
            <person name="Vandecasteele C."/>
            <person name="Vares D."/>
            <person name="Vear F."/>
            <person name="Vautrin S."/>
            <person name="Crespi M."/>
            <person name="Mangin B."/>
            <person name="Burke J.M."/>
            <person name="Salse J."/>
            <person name="Munos S."/>
            <person name="Vincourt P."/>
            <person name="Rieseberg L.H."/>
            <person name="Langlade N.B."/>
        </authorList>
    </citation>
    <scope>NUCLEOTIDE SEQUENCE [LARGE SCALE GENOMIC DNA]</scope>
    <source>
        <strain evidence="2">cv. SF193</strain>
    </source>
</reference>
<evidence type="ECO:0000313" key="1">
    <source>
        <dbReference type="EMBL" id="OTG11591.1"/>
    </source>
</evidence>
<protein>
    <submittedName>
        <fullName evidence="1">Putative nucleic acid-binding, OB-fold protein</fullName>
    </submittedName>
</protein>
<dbReference type="Gene3D" id="2.40.50.140">
    <property type="entry name" value="Nucleic acid-binding proteins"/>
    <property type="match status" value="1"/>
</dbReference>
<evidence type="ECO:0000313" key="2">
    <source>
        <dbReference type="Proteomes" id="UP000215914"/>
    </source>
</evidence>
<dbReference type="Proteomes" id="UP000215914">
    <property type="component" value="Chromosome 10"/>
</dbReference>
<name>A0A251TNL0_HELAN</name>
<sequence length="146" mass="16943">MTVNQEGVLATAYWSLLFWDSKSDHCFQQSRTIVQPVHEYNGKSIGTISSSQLVIESDFPEAHKLKEWFNGVGRNAPTVPMSRESVSRTDKKTVISQTQKAALREAYKNKKYLPLDLRFVEDRKREEEKVFSIEKVCYQGIRYESF</sequence>